<reference evidence="1" key="1">
    <citation type="submission" date="2019-03" db="EMBL/GenBank/DDBJ databases">
        <authorList>
            <person name="Mank J."/>
            <person name="Almeida P."/>
        </authorList>
    </citation>
    <scope>NUCLEOTIDE SEQUENCE</scope>
    <source>
        <strain evidence="1">78183</strain>
    </source>
</reference>
<evidence type="ECO:0000313" key="1">
    <source>
        <dbReference type="EMBL" id="VFU37800.1"/>
    </source>
</evidence>
<dbReference type="EMBL" id="CAADRP010001335">
    <property type="protein sequence ID" value="VFU37800.1"/>
    <property type="molecule type" value="Genomic_DNA"/>
</dbReference>
<name>A0A6N2LB37_SALVM</name>
<organism evidence="1">
    <name type="scientific">Salix viminalis</name>
    <name type="common">Common osier</name>
    <name type="synonym">Basket willow</name>
    <dbReference type="NCBI Taxonomy" id="40686"/>
    <lineage>
        <taxon>Eukaryota</taxon>
        <taxon>Viridiplantae</taxon>
        <taxon>Streptophyta</taxon>
        <taxon>Embryophyta</taxon>
        <taxon>Tracheophyta</taxon>
        <taxon>Spermatophyta</taxon>
        <taxon>Magnoliopsida</taxon>
        <taxon>eudicotyledons</taxon>
        <taxon>Gunneridae</taxon>
        <taxon>Pentapetalae</taxon>
        <taxon>rosids</taxon>
        <taxon>fabids</taxon>
        <taxon>Malpighiales</taxon>
        <taxon>Salicaceae</taxon>
        <taxon>Saliceae</taxon>
        <taxon>Salix</taxon>
    </lineage>
</organism>
<protein>
    <submittedName>
        <fullName evidence="1">Uncharacterized protein</fullName>
    </submittedName>
</protein>
<gene>
    <name evidence="1" type="ORF">SVIM_LOCUS202670</name>
</gene>
<accession>A0A6N2LB37</accession>
<dbReference type="AlphaFoldDB" id="A0A6N2LB37"/>
<sequence length="63" mass="6904">MNSRTTKQGKVSTLRDKLLGLTKIKVMTNLLSIQGSAWPMSALGQAKPPKMVQSQAMEEDECP</sequence>
<proteinExistence type="predicted"/>